<evidence type="ECO:0000313" key="2">
    <source>
        <dbReference type="EMBL" id="QHT31644.1"/>
    </source>
</evidence>
<keyword evidence="1" id="KW-0812">Transmembrane</keyword>
<protein>
    <submittedName>
        <fullName evidence="2">Uncharacterized protein</fullName>
    </submittedName>
</protein>
<keyword evidence="1" id="KW-0472">Membrane</keyword>
<name>A0A6C0ER24_9ZZZZ</name>
<keyword evidence="1" id="KW-1133">Transmembrane helix</keyword>
<dbReference type="AlphaFoldDB" id="A0A6C0ER24"/>
<sequence>MFSIKNPYHYLAIFGVLVAVSYFAPRIKQSFDSNDEYELIKKYLLNDSPLYGFNKPKLWIHSKYEVNARKWKSFHSRNSTDLNQPYIHLTIKTIINHCGNDFNICLIDDESFSKLIPSWDIDLINIAEPHKSQYRQIGMMQLLYYYGGMTLPNSFLCMKNLKELYNNGIANGLPFVCENVNHTTNLMQEKQKLLFSPDISIVGAPKNHAIILEFIEYLKTLYANGHFTSEMDFLGKTAHWCKGKIDINSMNLIGGEYIGVKSHKRKPILLENLMEEEFLDTIPNMFGIYIPRDQILKRTKYQWFAVLPAEELLKSNAIIVKYLKASIVDSTDEYYKSSETRSVVAI</sequence>
<evidence type="ECO:0000256" key="1">
    <source>
        <dbReference type="SAM" id="Phobius"/>
    </source>
</evidence>
<feature type="transmembrane region" description="Helical" evidence="1">
    <location>
        <begin position="7"/>
        <end position="24"/>
    </location>
</feature>
<accession>A0A6C0ER24</accession>
<reference evidence="2" key="1">
    <citation type="journal article" date="2020" name="Nature">
        <title>Giant virus diversity and host interactions through global metagenomics.</title>
        <authorList>
            <person name="Schulz F."/>
            <person name="Roux S."/>
            <person name="Paez-Espino D."/>
            <person name="Jungbluth S."/>
            <person name="Walsh D.A."/>
            <person name="Denef V.J."/>
            <person name="McMahon K.D."/>
            <person name="Konstantinidis K.T."/>
            <person name="Eloe-Fadrosh E.A."/>
            <person name="Kyrpides N.C."/>
            <person name="Woyke T."/>
        </authorList>
    </citation>
    <scope>NUCLEOTIDE SEQUENCE</scope>
    <source>
        <strain evidence="2">GVMAG-M-3300009155-48</strain>
    </source>
</reference>
<proteinExistence type="predicted"/>
<dbReference type="EMBL" id="MN738924">
    <property type="protein sequence ID" value="QHT31644.1"/>
    <property type="molecule type" value="Genomic_DNA"/>
</dbReference>
<organism evidence="2">
    <name type="scientific">viral metagenome</name>
    <dbReference type="NCBI Taxonomy" id="1070528"/>
    <lineage>
        <taxon>unclassified sequences</taxon>
        <taxon>metagenomes</taxon>
        <taxon>organismal metagenomes</taxon>
    </lineage>
</organism>